<keyword evidence="1" id="KW-0472">Membrane</keyword>
<dbReference type="EMBL" id="JBHSQW010000035">
    <property type="protein sequence ID" value="MFC5996108.1"/>
    <property type="molecule type" value="Genomic_DNA"/>
</dbReference>
<proteinExistence type="predicted"/>
<protein>
    <recommendedName>
        <fullName evidence="4">Anti-sigma-M factor RsmA</fullName>
    </recommendedName>
</protein>
<feature type="transmembrane region" description="Helical" evidence="1">
    <location>
        <begin position="90"/>
        <end position="111"/>
    </location>
</feature>
<sequence>MSGSLDPFRLARLDAGLGDPREAAVERARAATDPAAGAVLDALAATRAELAALPCPALPPAVHARISDALDAVDTARVTRRRRPAARRRLRAAAATLVGLAAASIAVALAGPARVSTPVLALHADELAAAAPVSLGATDLGPLADADRRAECLGAAGVLGPHEPVLGGRPVLLDGRPGTLLVLPTGTLGSFRVVVVDRDCGPAGGTLLAEHTVPR</sequence>
<comment type="caution">
    <text evidence="2">The sequence shown here is derived from an EMBL/GenBank/DDBJ whole genome shotgun (WGS) entry which is preliminary data.</text>
</comment>
<gene>
    <name evidence="2" type="ORF">ACFQE5_18030</name>
</gene>
<reference evidence="3" key="1">
    <citation type="journal article" date="2019" name="Int. J. Syst. Evol. Microbiol.">
        <title>The Global Catalogue of Microorganisms (GCM) 10K type strain sequencing project: providing services to taxonomists for standard genome sequencing and annotation.</title>
        <authorList>
            <consortium name="The Broad Institute Genomics Platform"/>
            <consortium name="The Broad Institute Genome Sequencing Center for Infectious Disease"/>
            <person name="Wu L."/>
            <person name="Ma J."/>
        </authorList>
    </citation>
    <scope>NUCLEOTIDE SEQUENCE [LARGE SCALE GENOMIC DNA]</scope>
    <source>
        <strain evidence="3">CCM 8391</strain>
    </source>
</reference>
<name>A0ABW1J5I7_9PSEU</name>
<evidence type="ECO:0000313" key="3">
    <source>
        <dbReference type="Proteomes" id="UP001596302"/>
    </source>
</evidence>
<dbReference type="Proteomes" id="UP001596302">
    <property type="component" value="Unassembled WGS sequence"/>
</dbReference>
<keyword evidence="1" id="KW-1133">Transmembrane helix</keyword>
<keyword evidence="1" id="KW-0812">Transmembrane</keyword>
<dbReference type="RefSeq" id="WP_379586585.1">
    <property type="nucleotide sequence ID" value="NZ_JBHSQW010000035.1"/>
</dbReference>
<accession>A0ABW1J5I7</accession>
<evidence type="ECO:0000313" key="2">
    <source>
        <dbReference type="EMBL" id="MFC5996108.1"/>
    </source>
</evidence>
<evidence type="ECO:0000256" key="1">
    <source>
        <dbReference type="SAM" id="Phobius"/>
    </source>
</evidence>
<evidence type="ECO:0008006" key="4">
    <source>
        <dbReference type="Google" id="ProtNLM"/>
    </source>
</evidence>
<organism evidence="2 3">
    <name type="scientific">Pseudonocardia hispaniensis</name>
    <dbReference type="NCBI Taxonomy" id="904933"/>
    <lineage>
        <taxon>Bacteria</taxon>
        <taxon>Bacillati</taxon>
        <taxon>Actinomycetota</taxon>
        <taxon>Actinomycetes</taxon>
        <taxon>Pseudonocardiales</taxon>
        <taxon>Pseudonocardiaceae</taxon>
        <taxon>Pseudonocardia</taxon>
    </lineage>
</organism>
<keyword evidence="3" id="KW-1185">Reference proteome</keyword>